<evidence type="ECO:0000256" key="2">
    <source>
        <dbReference type="ARBA" id="ARBA00023002"/>
    </source>
</evidence>
<reference evidence="4 5" key="1">
    <citation type="submission" date="2018-12" db="EMBL/GenBank/DDBJ databases">
        <title>Dyella dinghuensis sp. nov. DHOA06 and Dyella choica sp. nov. 4M-K27, isolated from forest soil.</title>
        <authorList>
            <person name="Qiu L.-H."/>
            <person name="Gao Z.-H."/>
        </authorList>
    </citation>
    <scope>NUCLEOTIDE SEQUENCE [LARGE SCALE GENOMIC DNA]</scope>
    <source>
        <strain evidence="4 5">DHOA06</strain>
    </source>
</reference>
<evidence type="ECO:0000256" key="1">
    <source>
        <dbReference type="ARBA" id="ARBA00022857"/>
    </source>
</evidence>
<dbReference type="CDD" id="cd01065">
    <property type="entry name" value="NAD_bind_Shikimate_DH"/>
    <property type="match status" value="1"/>
</dbReference>
<evidence type="ECO:0000313" key="5">
    <source>
        <dbReference type="Proteomes" id="UP000267077"/>
    </source>
</evidence>
<dbReference type="GO" id="GO:0009423">
    <property type="term" value="P:chorismate biosynthetic process"/>
    <property type="evidence" value="ECO:0007669"/>
    <property type="project" value="TreeGrafter"/>
</dbReference>
<dbReference type="RefSeq" id="WP_126675195.1">
    <property type="nucleotide sequence ID" value="NZ_RYZR01000008.1"/>
</dbReference>
<comment type="caution">
    <text evidence="4">The sequence shown here is derived from an EMBL/GenBank/DDBJ whole genome shotgun (WGS) entry which is preliminary data.</text>
</comment>
<dbReference type="InterPro" id="IPR022893">
    <property type="entry name" value="Shikimate_DH_fam"/>
</dbReference>
<dbReference type="AlphaFoldDB" id="A0A3S0PE23"/>
<dbReference type="NCBIfam" id="NF009202">
    <property type="entry name" value="PRK12550.1"/>
    <property type="match status" value="1"/>
</dbReference>
<dbReference type="GO" id="GO:0005829">
    <property type="term" value="C:cytosol"/>
    <property type="evidence" value="ECO:0007669"/>
    <property type="project" value="TreeGrafter"/>
</dbReference>
<dbReference type="GO" id="GO:0050661">
    <property type="term" value="F:NADP binding"/>
    <property type="evidence" value="ECO:0007669"/>
    <property type="project" value="TreeGrafter"/>
</dbReference>
<dbReference type="InterPro" id="IPR036291">
    <property type="entry name" value="NAD(P)-bd_dom_sf"/>
</dbReference>
<dbReference type="InterPro" id="IPR013708">
    <property type="entry name" value="Shikimate_DH-bd_N"/>
</dbReference>
<dbReference type="InterPro" id="IPR046346">
    <property type="entry name" value="Aminoacid_DH-like_N_sf"/>
</dbReference>
<dbReference type="PANTHER" id="PTHR21089">
    <property type="entry name" value="SHIKIMATE DEHYDROGENASE"/>
    <property type="match status" value="1"/>
</dbReference>
<dbReference type="SUPFAM" id="SSF53223">
    <property type="entry name" value="Aminoacid dehydrogenase-like, N-terminal domain"/>
    <property type="match status" value="1"/>
</dbReference>
<feature type="domain" description="Shikimate dehydrogenase substrate binding N-terminal" evidence="3">
    <location>
        <begin position="26"/>
        <end position="93"/>
    </location>
</feature>
<proteinExistence type="predicted"/>
<dbReference type="EMBL" id="RYZR01000008">
    <property type="protein sequence ID" value="RUL61485.1"/>
    <property type="molecule type" value="Genomic_DNA"/>
</dbReference>
<dbReference type="Pfam" id="PF08501">
    <property type="entry name" value="Shikimate_dh_N"/>
    <property type="match status" value="1"/>
</dbReference>
<keyword evidence="5" id="KW-1185">Reference proteome</keyword>
<evidence type="ECO:0000313" key="4">
    <source>
        <dbReference type="EMBL" id="RUL61485.1"/>
    </source>
</evidence>
<dbReference type="SUPFAM" id="SSF51735">
    <property type="entry name" value="NAD(P)-binding Rossmann-fold domains"/>
    <property type="match status" value="1"/>
</dbReference>
<keyword evidence="2" id="KW-0560">Oxidoreductase</keyword>
<dbReference type="Proteomes" id="UP000267077">
    <property type="component" value="Unassembled WGS sequence"/>
</dbReference>
<evidence type="ECO:0000259" key="3">
    <source>
        <dbReference type="Pfam" id="PF08501"/>
    </source>
</evidence>
<organism evidence="4 5">
    <name type="scientific">Dyella dinghuensis</name>
    <dbReference type="NCBI Taxonomy" id="1920169"/>
    <lineage>
        <taxon>Bacteria</taxon>
        <taxon>Pseudomonadati</taxon>
        <taxon>Pseudomonadota</taxon>
        <taxon>Gammaproteobacteria</taxon>
        <taxon>Lysobacterales</taxon>
        <taxon>Rhodanobacteraceae</taxon>
        <taxon>Dyella</taxon>
    </lineage>
</organism>
<accession>A0A3S0PE23</accession>
<dbReference type="GO" id="GO:0019632">
    <property type="term" value="P:shikimate metabolic process"/>
    <property type="evidence" value="ECO:0007669"/>
    <property type="project" value="TreeGrafter"/>
</dbReference>
<dbReference type="Gene3D" id="3.40.50.10860">
    <property type="entry name" value="Leucine Dehydrogenase, chain A, domain 1"/>
    <property type="match status" value="1"/>
</dbReference>
<dbReference type="PANTHER" id="PTHR21089:SF9">
    <property type="entry name" value="SHIKIMATE DEHYDROGENASE-LIKE PROTEIN HI_0607"/>
    <property type="match status" value="1"/>
</dbReference>
<dbReference type="FunFam" id="3.40.50.10860:FF:000014">
    <property type="entry name" value="Shikimate 5-dehydrogenase"/>
    <property type="match status" value="1"/>
</dbReference>
<protein>
    <submittedName>
        <fullName evidence="4">Shikimate 5-dehydrogenase</fullName>
    </submittedName>
</protein>
<sequence>MPRSINRDTQLCMSLSGRPGNFGTRFQNFLYEALDLNFVYKAFTTKDLPAAIAGIRALGIRGCAVSMPFKEACIPLVDEIDASAQAIASINTIVNDDGLLRAYNTDYIAIRKLIERYRISPDTRVVLRGSGGMAKAVACAFRDAGFMSGYVVARNEEAGRRLADICGYAWAADASGLNAELLVNVTPIGMEGGAEADTLAFSREEVEAARMVFDVVALPVLTPLVRLAQLLGKPVITGAEVIVLQAVEQFVLYTGVRPDDALIKRAAAQALA</sequence>
<keyword evidence="1" id="KW-0521">NADP</keyword>
<dbReference type="GO" id="GO:0004764">
    <property type="term" value="F:shikimate 3-dehydrogenase (NADP+) activity"/>
    <property type="evidence" value="ECO:0007669"/>
    <property type="project" value="InterPro"/>
</dbReference>
<name>A0A3S0PE23_9GAMM</name>
<gene>
    <name evidence="4" type="ORF">EKH79_17780</name>
</gene>
<dbReference type="OrthoDB" id="9792692at2"/>
<dbReference type="Gene3D" id="3.40.50.720">
    <property type="entry name" value="NAD(P)-binding Rossmann-like Domain"/>
    <property type="match status" value="1"/>
</dbReference>